<evidence type="ECO:0000313" key="3">
    <source>
        <dbReference type="Proteomes" id="UP000322545"/>
    </source>
</evidence>
<proteinExistence type="predicted"/>
<keyword evidence="1" id="KW-0175">Coiled coil</keyword>
<dbReference type="Proteomes" id="UP000322545">
    <property type="component" value="Unassembled WGS sequence"/>
</dbReference>
<dbReference type="RefSeq" id="WP_149780608.1">
    <property type="nucleotide sequence ID" value="NZ_FRCB01000010.1"/>
</dbReference>
<gene>
    <name evidence="2" type="ORF">SAMN05443432_11047</name>
</gene>
<evidence type="ECO:0000256" key="1">
    <source>
        <dbReference type="SAM" id="Coils"/>
    </source>
</evidence>
<name>A0A1M7KA74_9RHOB</name>
<dbReference type="EMBL" id="FRCB01000010">
    <property type="protein sequence ID" value="SHM62192.1"/>
    <property type="molecule type" value="Genomic_DNA"/>
</dbReference>
<organism evidence="2 3">
    <name type="scientific">Roseovarius litoreus</name>
    <dbReference type="NCBI Taxonomy" id="1155722"/>
    <lineage>
        <taxon>Bacteria</taxon>
        <taxon>Pseudomonadati</taxon>
        <taxon>Pseudomonadota</taxon>
        <taxon>Alphaproteobacteria</taxon>
        <taxon>Rhodobacterales</taxon>
        <taxon>Roseobacteraceae</taxon>
        <taxon>Roseovarius</taxon>
    </lineage>
</organism>
<sequence>MNQIATTPPTPTDAAQFGLASFLDLLPQRTPLLGQCVTSYERFKLAHLRDLHPTTALQTTVAENLIANEWELQQLRRMLDRETAHRLASSIKKPAYLALEQAHEDKLDAEFHEWVSAGNDRDEWEGEPFDESDATADALELARQALSTDPDELAKLEAKLAAMGVDVVYLMAQVHIHVTVTAQNLGIQIRNLEKRRREIKAEFDALQKASPIRAAMEAIEDAEIVE</sequence>
<keyword evidence="3" id="KW-1185">Reference proteome</keyword>
<reference evidence="2 3" key="1">
    <citation type="submission" date="2016-11" db="EMBL/GenBank/DDBJ databases">
        <authorList>
            <person name="Varghese N."/>
            <person name="Submissions S."/>
        </authorList>
    </citation>
    <scope>NUCLEOTIDE SEQUENCE [LARGE SCALE GENOMIC DNA]</scope>
    <source>
        <strain evidence="2 3">DSM 28249</strain>
    </source>
</reference>
<evidence type="ECO:0000313" key="2">
    <source>
        <dbReference type="EMBL" id="SHM62192.1"/>
    </source>
</evidence>
<feature type="coiled-coil region" evidence="1">
    <location>
        <begin position="182"/>
        <end position="209"/>
    </location>
</feature>
<dbReference type="AlphaFoldDB" id="A0A1M7KA74"/>
<protein>
    <submittedName>
        <fullName evidence="2">Uncharacterized protein</fullName>
    </submittedName>
</protein>
<accession>A0A1M7KA74</accession>